<dbReference type="SMART" id="SM00360">
    <property type="entry name" value="RRM"/>
    <property type="match status" value="1"/>
</dbReference>
<dbReference type="InterPro" id="IPR012677">
    <property type="entry name" value="Nucleotide-bd_a/b_plait_sf"/>
</dbReference>
<organism evidence="3 4">
    <name type="scientific">Trachipleistophora hominis</name>
    <name type="common">Microsporidian parasite</name>
    <dbReference type="NCBI Taxonomy" id="72359"/>
    <lineage>
        <taxon>Eukaryota</taxon>
        <taxon>Fungi</taxon>
        <taxon>Fungi incertae sedis</taxon>
        <taxon>Microsporidia</taxon>
        <taxon>Pleistophoridae</taxon>
        <taxon>Trachipleistophora</taxon>
    </lineage>
</organism>
<dbReference type="Gene3D" id="3.30.70.330">
    <property type="match status" value="1"/>
</dbReference>
<dbReference type="PROSITE" id="PS50102">
    <property type="entry name" value="RRM"/>
    <property type="match status" value="1"/>
</dbReference>
<evidence type="ECO:0000256" key="1">
    <source>
        <dbReference type="PROSITE-ProRule" id="PRU00176"/>
    </source>
</evidence>
<dbReference type="InterPro" id="IPR035979">
    <property type="entry name" value="RBD_domain_sf"/>
</dbReference>
<evidence type="ECO:0000259" key="2">
    <source>
        <dbReference type="PROSITE" id="PS50102"/>
    </source>
</evidence>
<dbReference type="HOGENOM" id="CLU_2127099_0_0_1"/>
<dbReference type="InParanoid" id="L7JVZ3"/>
<feature type="domain" description="RRM" evidence="2">
    <location>
        <begin position="31"/>
        <end position="110"/>
    </location>
</feature>
<sequence>MLAFTKMFRTLQNELLYNNRTVYIKFIKHNYRIFISGLKKTLTKELVIDYLSDKGYGVTDVLVPVGGDVKNRGYCFVQFDGESGVKRFKDEYRKYKGFFGTASRIEYAKRDEHD</sequence>
<keyword evidence="1" id="KW-0694">RNA-binding</keyword>
<dbReference type="AlphaFoldDB" id="L7JVZ3"/>
<keyword evidence="4" id="KW-1185">Reference proteome</keyword>
<protein>
    <submittedName>
        <fullName evidence="3">Putative Nucleotide-binding, alpha-beta plait, RNA recognition motif domain protein</fullName>
    </submittedName>
</protein>
<accession>L7JVZ3</accession>
<evidence type="ECO:0000313" key="3">
    <source>
        <dbReference type="EMBL" id="ELQ75485.1"/>
    </source>
</evidence>
<dbReference type="Pfam" id="PF00076">
    <property type="entry name" value="RRM_1"/>
    <property type="match status" value="1"/>
</dbReference>
<gene>
    <name evidence="3" type="ORF">THOM_1524</name>
</gene>
<proteinExistence type="predicted"/>
<dbReference type="SUPFAM" id="SSF54928">
    <property type="entry name" value="RNA-binding domain, RBD"/>
    <property type="match status" value="1"/>
</dbReference>
<name>L7JVZ3_TRAHO</name>
<dbReference type="EMBL" id="JH993952">
    <property type="protein sequence ID" value="ELQ75485.1"/>
    <property type="molecule type" value="Genomic_DNA"/>
</dbReference>
<dbReference type="VEuPathDB" id="MicrosporidiaDB:THOM_1524"/>
<dbReference type="GO" id="GO:0003723">
    <property type="term" value="F:RNA binding"/>
    <property type="evidence" value="ECO:0007669"/>
    <property type="project" value="UniProtKB-UniRule"/>
</dbReference>
<evidence type="ECO:0000313" key="4">
    <source>
        <dbReference type="Proteomes" id="UP000011185"/>
    </source>
</evidence>
<dbReference type="InterPro" id="IPR000504">
    <property type="entry name" value="RRM_dom"/>
</dbReference>
<feature type="non-terminal residue" evidence="3">
    <location>
        <position position="114"/>
    </location>
</feature>
<dbReference type="Proteomes" id="UP000011185">
    <property type="component" value="Unassembled WGS sequence"/>
</dbReference>
<reference evidence="3 4" key="1">
    <citation type="journal article" date="2012" name="PLoS Pathog.">
        <title>The genome of the obligate intracellular parasite Trachipleistophora hominis: new insights into microsporidian genome dynamics and reductive evolution.</title>
        <authorList>
            <person name="Heinz E."/>
            <person name="Williams T.A."/>
            <person name="Nakjang S."/>
            <person name="Noel C.J."/>
            <person name="Swan D.C."/>
            <person name="Goldberg A.V."/>
            <person name="Harris S.R."/>
            <person name="Weinmaier T."/>
            <person name="Markert S."/>
            <person name="Becher D."/>
            <person name="Bernhardt J."/>
            <person name="Dagan T."/>
            <person name="Hacker C."/>
            <person name="Lucocq J.M."/>
            <person name="Schweder T."/>
            <person name="Rattei T."/>
            <person name="Hall N."/>
            <person name="Hirt R.P."/>
            <person name="Embley T.M."/>
        </authorList>
    </citation>
    <scope>NUCLEOTIDE SEQUENCE [LARGE SCALE GENOMIC DNA]</scope>
</reference>
<dbReference type="OrthoDB" id="2196320at2759"/>